<dbReference type="Gene3D" id="2.120.10.80">
    <property type="entry name" value="Kelch-type beta propeller"/>
    <property type="match status" value="1"/>
</dbReference>
<accession>T1J049</accession>
<keyword evidence="3" id="KW-0009">Actin-binding</keyword>
<dbReference type="InterPro" id="IPR011705">
    <property type="entry name" value="BACK"/>
</dbReference>
<reference evidence="7" key="1">
    <citation type="submission" date="2011-05" db="EMBL/GenBank/DDBJ databases">
        <authorList>
            <person name="Richards S.R."/>
            <person name="Qu J."/>
            <person name="Jiang H."/>
            <person name="Jhangiani S.N."/>
            <person name="Agravi P."/>
            <person name="Goodspeed R."/>
            <person name="Gross S."/>
            <person name="Mandapat C."/>
            <person name="Jackson L."/>
            <person name="Mathew T."/>
            <person name="Pu L."/>
            <person name="Thornton R."/>
            <person name="Saada N."/>
            <person name="Wilczek-Boney K.B."/>
            <person name="Lee S."/>
            <person name="Kovar C."/>
            <person name="Wu Y."/>
            <person name="Scherer S.E."/>
            <person name="Worley K.C."/>
            <person name="Muzny D.M."/>
            <person name="Gibbs R."/>
        </authorList>
    </citation>
    <scope>NUCLEOTIDE SEQUENCE</scope>
    <source>
        <strain evidence="7">Brora</strain>
    </source>
</reference>
<dbReference type="InterPro" id="IPR000210">
    <property type="entry name" value="BTB/POZ_dom"/>
</dbReference>
<name>T1J049_STRMM</name>
<dbReference type="Pfam" id="PF07707">
    <property type="entry name" value="BACK"/>
    <property type="match status" value="1"/>
</dbReference>
<reference evidence="6" key="2">
    <citation type="submission" date="2015-02" db="UniProtKB">
        <authorList>
            <consortium name="EnsemblMetazoa"/>
        </authorList>
    </citation>
    <scope>IDENTIFICATION</scope>
</reference>
<dbReference type="eggNOG" id="KOG4441">
    <property type="taxonomic scope" value="Eukaryota"/>
</dbReference>
<protein>
    <recommendedName>
        <fullName evidence="5">BTB domain-containing protein</fullName>
    </recommendedName>
</protein>
<dbReference type="EMBL" id="JH431731">
    <property type="status" value="NOT_ANNOTATED_CDS"/>
    <property type="molecule type" value="Genomic_DNA"/>
</dbReference>
<dbReference type="SUPFAM" id="SSF54695">
    <property type="entry name" value="POZ domain"/>
    <property type="match status" value="1"/>
</dbReference>
<evidence type="ECO:0000256" key="4">
    <source>
        <dbReference type="SAM" id="MobiDB-lite"/>
    </source>
</evidence>
<dbReference type="Pfam" id="PF00651">
    <property type="entry name" value="BTB"/>
    <property type="match status" value="1"/>
</dbReference>
<dbReference type="AlphaFoldDB" id="T1J049"/>
<proteinExistence type="predicted"/>
<keyword evidence="2" id="KW-0677">Repeat</keyword>
<evidence type="ECO:0000313" key="7">
    <source>
        <dbReference type="Proteomes" id="UP000014500"/>
    </source>
</evidence>
<dbReference type="Gene3D" id="1.25.40.420">
    <property type="match status" value="1"/>
</dbReference>
<dbReference type="EnsemblMetazoa" id="SMAR006888-RA">
    <property type="protein sequence ID" value="SMAR006888-PA"/>
    <property type="gene ID" value="SMAR006888"/>
</dbReference>
<dbReference type="InterPro" id="IPR015915">
    <property type="entry name" value="Kelch-typ_b-propeller"/>
</dbReference>
<dbReference type="PANTHER" id="PTHR24412:SF489">
    <property type="entry name" value="RING FINGER DOMAIN AND KELCH REPEAT-CONTAINING PROTEIN DDB_G0271372"/>
    <property type="match status" value="1"/>
</dbReference>
<organism evidence="6 7">
    <name type="scientific">Strigamia maritima</name>
    <name type="common">European centipede</name>
    <name type="synonym">Geophilus maritimus</name>
    <dbReference type="NCBI Taxonomy" id="126957"/>
    <lineage>
        <taxon>Eukaryota</taxon>
        <taxon>Metazoa</taxon>
        <taxon>Ecdysozoa</taxon>
        <taxon>Arthropoda</taxon>
        <taxon>Myriapoda</taxon>
        <taxon>Chilopoda</taxon>
        <taxon>Pleurostigmophora</taxon>
        <taxon>Geophilomorpha</taxon>
        <taxon>Linotaeniidae</taxon>
        <taxon>Strigamia</taxon>
    </lineage>
</organism>
<dbReference type="STRING" id="126957.T1J049"/>
<evidence type="ECO:0000256" key="3">
    <source>
        <dbReference type="ARBA" id="ARBA00023203"/>
    </source>
</evidence>
<evidence type="ECO:0000313" key="6">
    <source>
        <dbReference type="EnsemblMetazoa" id="SMAR006888-PA"/>
    </source>
</evidence>
<dbReference type="Proteomes" id="UP000014500">
    <property type="component" value="Unassembled WGS sequence"/>
</dbReference>
<dbReference type="InterPro" id="IPR011333">
    <property type="entry name" value="SKP1/BTB/POZ_sf"/>
</dbReference>
<dbReference type="PROSITE" id="PS50097">
    <property type="entry name" value="BTB"/>
    <property type="match status" value="1"/>
</dbReference>
<dbReference type="PANTHER" id="PTHR24412">
    <property type="entry name" value="KELCH PROTEIN"/>
    <property type="match status" value="1"/>
</dbReference>
<dbReference type="PhylomeDB" id="T1J049"/>
<dbReference type="Gene3D" id="3.30.710.10">
    <property type="entry name" value="Potassium Channel Kv1.1, Chain A"/>
    <property type="match status" value="1"/>
</dbReference>
<dbReference type="SUPFAM" id="SSF117281">
    <property type="entry name" value="Kelch motif"/>
    <property type="match status" value="1"/>
</dbReference>
<dbReference type="HOGENOM" id="CLU_398141_0_0_1"/>
<feature type="region of interest" description="Disordered" evidence="4">
    <location>
        <begin position="15"/>
        <end position="36"/>
    </location>
</feature>
<evidence type="ECO:0000256" key="2">
    <source>
        <dbReference type="ARBA" id="ARBA00022737"/>
    </source>
</evidence>
<dbReference type="SMART" id="SM00225">
    <property type="entry name" value="BTB"/>
    <property type="match status" value="1"/>
</dbReference>
<keyword evidence="7" id="KW-1185">Reference proteome</keyword>
<keyword evidence="1" id="KW-0880">Kelch repeat</keyword>
<feature type="domain" description="BTB" evidence="5">
    <location>
        <begin position="62"/>
        <end position="129"/>
    </location>
</feature>
<sequence>MDNFRKVLDRPNIPASESKRSLVPPAEITSSNNEDTTDIKQKEMNATFRMLLNKHRKKNQFTDLTIVCGNNVFPVHKVILSSGSSYFQDLFLMEKEEEPTDTVALQGIDHQVMDVLLDFIYSGNLSLIDLPFEKVSSVFSSSIKLGVFGVQELFVESMSDILNRLTFRPMLQLADKMANRRLVDMVFEFILSNLSPLISADELQELCREHFLSIMDMAIDRQCPSEMILQAVLSWVKVCPVDRRDAVRSLLANVRLDDVSEVFARFLLEDEDLLKEYPRLKERLQEIASASTKLHPGLKTCSINNIRQRGEPISFAHESSTDIKPQNQNISLVRTALVAELSPRCLATTRLQTHDRPCLAVVGRDEANRASIMFYSIRSDEWSPIEDMGLSLEYKQGLAFCDDLVFFIGGEDMHGNKLTLCYVRDLLTKETKQLADLRIPRSGPKVLCWRGAIHAVGGVGRYGNSLSHVERLDSLRSSVWRNVQPLREKRDDTAVVVELESRFYVLGGGTHKCEFFQPASRTWHELPALPIEFGQLQPLAAAVLGHLYAFNYYKPQRLYQLAELNSEWKMIPARGVAPEWVTHATGWRSKIFTLDRSLKFFIYDVRENTWTSGTRVPRIMPHPSLLETVDIEA</sequence>
<evidence type="ECO:0000259" key="5">
    <source>
        <dbReference type="PROSITE" id="PS50097"/>
    </source>
</evidence>
<dbReference type="CDD" id="cd18186">
    <property type="entry name" value="BTB_POZ_ZBTB_KLHL-like"/>
    <property type="match status" value="1"/>
</dbReference>
<evidence type="ECO:0000256" key="1">
    <source>
        <dbReference type="ARBA" id="ARBA00022441"/>
    </source>
</evidence>